<feature type="transmembrane region" description="Helical" evidence="6">
    <location>
        <begin position="294"/>
        <end position="316"/>
    </location>
</feature>
<feature type="transmembrane region" description="Helical" evidence="6">
    <location>
        <begin position="198"/>
        <end position="217"/>
    </location>
</feature>
<feature type="transmembrane region" description="Helical" evidence="6">
    <location>
        <begin position="328"/>
        <end position="347"/>
    </location>
</feature>
<dbReference type="GO" id="GO:0030420">
    <property type="term" value="P:establishment of competence for transformation"/>
    <property type="evidence" value="ECO:0007669"/>
    <property type="project" value="InterPro"/>
</dbReference>
<sequence length="687" mass="73772">MADRLDPVLENQPVQVNGYIADLPQTTRFGIRFSFAPDAGQHLPATVQASWYGKPPALHVGERWRLQLKPKQVHGNLNPGGFDLEAWLLQQDIGATATVQSGSLQPGFAWQASINRAREVLRGRILAALPQAPYRGVIVALTVGDQGGIPNEQWQRYAATGITHLISISGLHITLLAGLVAALVRWGWRRNPVAARFGAPRAALIAGVITALVYSLLAGMSAPTQRTLLMLAIAAWGLWQQRPVSTVTLWLAALTAVMVFDPFAALSIGFWLSFLTVGGLLWAGSARLGEGPRWQGWVGTQWAATLASFPLLIILFQQMPLTSPLANAVAIPLVSMLVTPLALLGLADPTDLALRGAERLFALTDWFLQWCERVPGGMLTLPSPPAWAWLPALLGVLLLLAPRGVPGRLLGLVFLLPLLAFAPQQAADVRYRVTAIDVGQGLAVLVQTRHHALLYDTGPPPAGQRNVLPTLRALGAMQLDAVIVSHNDNDHAGGAVDVLKGAHAAQLLSSLPPEHPARQLAVPQMACRQGQHWQRDGVDFSILWPPPDLQGDDNAHSCVLQISAPGTPPLLITGDIGPNEEAAIAATGSLLPHGIVIAPHHGSARSSTQALIDATQPRWVVFSSGYLNHFGHPKPDTLARYAAVGAQPLRTDRRGAIRLYVGDQVTITTERNIRRHYWLAVPAAGTP</sequence>
<dbReference type="InterPro" id="IPR035681">
    <property type="entry name" value="ComA-like_MBL"/>
</dbReference>
<dbReference type="PANTHER" id="PTHR30619">
    <property type="entry name" value="DNA INTERNALIZATION/COMPETENCE PROTEIN COMEC/REC2"/>
    <property type="match status" value="1"/>
</dbReference>
<dbReference type="InterPro" id="IPR036866">
    <property type="entry name" value="RibonucZ/Hydroxyglut_hydro"/>
</dbReference>
<feature type="transmembrane region" description="Helical" evidence="6">
    <location>
        <begin position="165"/>
        <end position="186"/>
    </location>
</feature>
<feature type="transmembrane region" description="Helical" evidence="6">
    <location>
        <begin position="386"/>
        <end position="402"/>
    </location>
</feature>
<dbReference type="STRING" id="1121001.SAMN02745857_03716"/>
<dbReference type="InterPro" id="IPR004797">
    <property type="entry name" value="Competence_ComEC/Rec2"/>
</dbReference>
<keyword evidence="3 6" id="KW-0812">Transmembrane</keyword>
<dbReference type="PANTHER" id="PTHR30619:SF1">
    <property type="entry name" value="RECOMBINATION PROTEIN 2"/>
    <property type="match status" value="1"/>
</dbReference>
<dbReference type="AlphaFoldDB" id="A0A1W1XZA4"/>
<dbReference type="GO" id="GO:0005886">
    <property type="term" value="C:plasma membrane"/>
    <property type="evidence" value="ECO:0007669"/>
    <property type="project" value="UniProtKB-SubCell"/>
</dbReference>
<evidence type="ECO:0000256" key="6">
    <source>
        <dbReference type="SAM" id="Phobius"/>
    </source>
</evidence>
<gene>
    <name evidence="8" type="ORF">SAMN02745857_03716</name>
</gene>
<comment type="subcellular location">
    <subcellularLocation>
        <location evidence="1">Cell membrane</location>
        <topology evidence="1">Multi-pass membrane protein</topology>
    </subcellularLocation>
</comment>
<evidence type="ECO:0000313" key="8">
    <source>
        <dbReference type="EMBL" id="SMC29243.1"/>
    </source>
</evidence>
<dbReference type="InterPro" id="IPR052159">
    <property type="entry name" value="Competence_DNA_uptake"/>
</dbReference>
<reference evidence="8 9" key="1">
    <citation type="submission" date="2017-04" db="EMBL/GenBank/DDBJ databases">
        <authorList>
            <person name="Afonso C.L."/>
            <person name="Miller P.J."/>
            <person name="Scott M.A."/>
            <person name="Spackman E."/>
            <person name="Goraichik I."/>
            <person name="Dimitrov K.M."/>
            <person name="Suarez D.L."/>
            <person name="Swayne D.E."/>
        </authorList>
    </citation>
    <scope>NUCLEOTIDE SEQUENCE [LARGE SCALE GENOMIC DNA]</scope>
    <source>
        <strain evidence="8 9">DSM 23236</strain>
    </source>
</reference>
<keyword evidence="2" id="KW-1003">Cell membrane</keyword>
<dbReference type="CDD" id="cd07731">
    <property type="entry name" value="ComA-like_MBL-fold"/>
    <property type="match status" value="1"/>
</dbReference>
<evidence type="ECO:0000259" key="7">
    <source>
        <dbReference type="SMART" id="SM00849"/>
    </source>
</evidence>
<evidence type="ECO:0000256" key="2">
    <source>
        <dbReference type="ARBA" id="ARBA00022475"/>
    </source>
</evidence>
<name>A0A1W1XZA4_9NEIS</name>
<dbReference type="NCBIfam" id="TIGR00361">
    <property type="entry name" value="ComEC_Rec2"/>
    <property type="match status" value="1"/>
</dbReference>
<dbReference type="Proteomes" id="UP000192761">
    <property type="component" value="Unassembled WGS sequence"/>
</dbReference>
<dbReference type="Gene3D" id="3.60.15.10">
    <property type="entry name" value="Ribonuclease Z/Hydroxyacylglutathione hydrolase-like"/>
    <property type="match status" value="1"/>
</dbReference>
<evidence type="ECO:0000256" key="1">
    <source>
        <dbReference type="ARBA" id="ARBA00004651"/>
    </source>
</evidence>
<feature type="domain" description="Metallo-beta-lactamase" evidence="7">
    <location>
        <begin position="440"/>
        <end position="626"/>
    </location>
</feature>
<dbReference type="SUPFAM" id="SSF56281">
    <property type="entry name" value="Metallo-hydrolase/oxidoreductase"/>
    <property type="match status" value="1"/>
</dbReference>
<keyword evidence="9" id="KW-1185">Reference proteome</keyword>
<dbReference type="InterPro" id="IPR001279">
    <property type="entry name" value="Metallo-B-lactamas"/>
</dbReference>
<dbReference type="Pfam" id="PF00753">
    <property type="entry name" value="Lactamase_B"/>
    <property type="match status" value="1"/>
</dbReference>
<dbReference type="SMART" id="SM00849">
    <property type="entry name" value="Lactamase_B"/>
    <property type="match status" value="1"/>
</dbReference>
<proteinExistence type="predicted"/>
<keyword evidence="4 6" id="KW-1133">Transmembrane helix</keyword>
<dbReference type="NCBIfam" id="TIGR00360">
    <property type="entry name" value="ComEC_N-term"/>
    <property type="match status" value="1"/>
</dbReference>
<dbReference type="Pfam" id="PF13567">
    <property type="entry name" value="DUF4131"/>
    <property type="match status" value="1"/>
</dbReference>
<feature type="transmembrane region" description="Helical" evidence="6">
    <location>
        <begin position="409"/>
        <end position="427"/>
    </location>
</feature>
<organism evidence="8 9">
    <name type="scientific">Andreprevotia lacus DSM 23236</name>
    <dbReference type="NCBI Taxonomy" id="1121001"/>
    <lineage>
        <taxon>Bacteria</taxon>
        <taxon>Pseudomonadati</taxon>
        <taxon>Pseudomonadota</taxon>
        <taxon>Betaproteobacteria</taxon>
        <taxon>Neisseriales</taxon>
        <taxon>Chitinibacteraceae</taxon>
        <taxon>Andreprevotia</taxon>
    </lineage>
</organism>
<dbReference type="InterPro" id="IPR025405">
    <property type="entry name" value="DUF4131"/>
</dbReference>
<evidence type="ECO:0000256" key="3">
    <source>
        <dbReference type="ARBA" id="ARBA00022692"/>
    </source>
</evidence>
<dbReference type="InterPro" id="IPR004477">
    <property type="entry name" value="ComEC_N"/>
</dbReference>
<keyword evidence="5 6" id="KW-0472">Membrane</keyword>
<accession>A0A1W1XZA4</accession>
<feature type="transmembrane region" description="Helical" evidence="6">
    <location>
        <begin position="251"/>
        <end position="274"/>
    </location>
</feature>
<protein>
    <submittedName>
        <fullName evidence="8">Competence protein ComEC</fullName>
    </submittedName>
</protein>
<dbReference type="Pfam" id="PF03772">
    <property type="entry name" value="Competence"/>
    <property type="match status" value="1"/>
</dbReference>
<evidence type="ECO:0000256" key="4">
    <source>
        <dbReference type="ARBA" id="ARBA00022989"/>
    </source>
</evidence>
<dbReference type="EMBL" id="FWXD01000031">
    <property type="protein sequence ID" value="SMC29243.1"/>
    <property type="molecule type" value="Genomic_DNA"/>
</dbReference>
<evidence type="ECO:0000313" key="9">
    <source>
        <dbReference type="Proteomes" id="UP000192761"/>
    </source>
</evidence>
<evidence type="ECO:0000256" key="5">
    <source>
        <dbReference type="ARBA" id="ARBA00023136"/>
    </source>
</evidence>